<dbReference type="AlphaFoldDB" id="A0A8H6JL09"/>
<feature type="region of interest" description="Disordered" evidence="1">
    <location>
        <begin position="248"/>
        <end position="353"/>
    </location>
</feature>
<accession>A0A8H6JL09</accession>
<feature type="compositionally biased region" description="Basic and acidic residues" evidence="1">
    <location>
        <begin position="272"/>
        <end position="290"/>
    </location>
</feature>
<feature type="region of interest" description="Disordered" evidence="1">
    <location>
        <begin position="184"/>
        <end position="221"/>
    </location>
</feature>
<reference evidence="2 3" key="1">
    <citation type="journal article" date="2020" name="Phytopathology">
        <title>Genome Sequence Resources of Colletotrichum truncatum, C. plurivorum, C. musicola, and C. sojae: Four Species Pathogenic to Soybean (Glycine max).</title>
        <authorList>
            <person name="Rogerio F."/>
            <person name="Boufleur T.R."/>
            <person name="Ciampi-Guillardi M."/>
            <person name="Sukno S.A."/>
            <person name="Thon M.R."/>
            <person name="Massola Junior N.S."/>
            <person name="Baroncelli R."/>
        </authorList>
    </citation>
    <scope>NUCLEOTIDE SEQUENCE [LARGE SCALE GENOMIC DNA]</scope>
    <source>
        <strain evidence="2 3">LFN0009</strain>
    </source>
</reference>
<evidence type="ECO:0000313" key="3">
    <source>
        <dbReference type="Proteomes" id="UP000652219"/>
    </source>
</evidence>
<name>A0A8H6JL09_9PEZI</name>
<feature type="region of interest" description="Disordered" evidence="1">
    <location>
        <begin position="158"/>
        <end position="177"/>
    </location>
</feature>
<gene>
    <name evidence="2" type="ORF">CSOJ01_03863</name>
</gene>
<feature type="compositionally biased region" description="Polar residues" evidence="1">
    <location>
        <begin position="184"/>
        <end position="210"/>
    </location>
</feature>
<evidence type="ECO:0000256" key="1">
    <source>
        <dbReference type="SAM" id="MobiDB-lite"/>
    </source>
</evidence>
<evidence type="ECO:0000313" key="2">
    <source>
        <dbReference type="EMBL" id="KAF6814852.1"/>
    </source>
</evidence>
<protein>
    <submittedName>
        <fullName evidence="2">Uncharacterized protein</fullName>
    </submittedName>
</protein>
<dbReference type="EMBL" id="WIGN01000040">
    <property type="protein sequence ID" value="KAF6814852.1"/>
    <property type="molecule type" value="Genomic_DNA"/>
</dbReference>
<organism evidence="2 3">
    <name type="scientific">Colletotrichum sojae</name>
    <dbReference type="NCBI Taxonomy" id="2175907"/>
    <lineage>
        <taxon>Eukaryota</taxon>
        <taxon>Fungi</taxon>
        <taxon>Dikarya</taxon>
        <taxon>Ascomycota</taxon>
        <taxon>Pezizomycotina</taxon>
        <taxon>Sordariomycetes</taxon>
        <taxon>Hypocreomycetidae</taxon>
        <taxon>Glomerellales</taxon>
        <taxon>Glomerellaceae</taxon>
        <taxon>Colletotrichum</taxon>
        <taxon>Colletotrichum orchidearum species complex</taxon>
    </lineage>
</organism>
<feature type="region of interest" description="Disordered" evidence="1">
    <location>
        <begin position="368"/>
        <end position="447"/>
    </location>
</feature>
<dbReference type="Proteomes" id="UP000652219">
    <property type="component" value="Unassembled WGS sequence"/>
</dbReference>
<sequence length="447" mass="49844">MDDDPCLAWPFWKFGMKRDDLSTKLHDQYNTIPSSIQDPDAFHHDVCELSRLADTAEEFHRLMADRKELRLTELNASLDLAAVEIIANPKLVGTAQWSYALQLFRTRSLDSLVRLFSSYLPDDYSTRHQGYYTASSTGSSYSDRCSIRTASTNLSSLDDTDGPTFFHDDDDDKPVMTHEPLHISTSIASSTELPPSPRSMTMQSETSGSSPIDADHDDYNFHNLTPARTLSFSGSESGSFAGRRLQRLDDEEDEDTSQSEDPDSLTTSVSDLDSRSTRESTVEEEQRPDDYFTTYSSESAIEEDDDSECGDEFPTTQLPFDLFDDVMESSETPTPKPEKVSSATPTCPTTTSYLDCKTYSSLRSIPQSSFRASSYNKIPNHLRRRDASPAKTSNNGNSSNSTSSSSSFMMSRRSPEEASSRIQKSQPDAMRGARSLAVKGRSRRGLE</sequence>
<keyword evidence="3" id="KW-1185">Reference proteome</keyword>
<comment type="caution">
    <text evidence="2">The sequence shown here is derived from an EMBL/GenBank/DDBJ whole genome shotgun (WGS) entry which is preliminary data.</text>
</comment>
<feature type="compositionally biased region" description="Polar residues" evidence="1">
    <location>
        <begin position="368"/>
        <end position="377"/>
    </location>
</feature>
<feature type="compositionally biased region" description="Low complexity" evidence="1">
    <location>
        <begin position="392"/>
        <end position="412"/>
    </location>
</feature>
<feature type="compositionally biased region" description="Acidic residues" evidence="1">
    <location>
        <begin position="249"/>
        <end position="263"/>
    </location>
</feature>
<feature type="compositionally biased region" description="Acidic residues" evidence="1">
    <location>
        <begin position="300"/>
        <end position="311"/>
    </location>
</feature>
<proteinExistence type="predicted"/>